<evidence type="ECO:0000313" key="2">
    <source>
        <dbReference type="Proteomes" id="UP000824533"/>
    </source>
</evidence>
<evidence type="ECO:0000313" key="1">
    <source>
        <dbReference type="EMBL" id="KAJ0183475.1"/>
    </source>
</evidence>
<organism evidence="1 2">
    <name type="scientific">Dendrolimus kikuchii</name>
    <dbReference type="NCBI Taxonomy" id="765133"/>
    <lineage>
        <taxon>Eukaryota</taxon>
        <taxon>Metazoa</taxon>
        <taxon>Ecdysozoa</taxon>
        <taxon>Arthropoda</taxon>
        <taxon>Hexapoda</taxon>
        <taxon>Insecta</taxon>
        <taxon>Pterygota</taxon>
        <taxon>Neoptera</taxon>
        <taxon>Endopterygota</taxon>
        <taxon>Lepidoptera</taxon>
        <taxon>Glossata</taxon>
        <taxon>Ditrysia</taxon>
        <taxon>Bombycoidea</taxon>
        <taxon>Lasiocampidae</taxon>
        <taxon>Dendrolimus</taxon>
    </lineage>
</organism>
<reference evidence="1 2" key="1">
    <citation type="journal article" date="2021" name="Front. Genet.">
        <title>Chromosome-Level Genome Assembly Reveals Significant Gene Expansion in the Toll and IMD Signaling Pathways of Dendrolimus kikuchii.</title>
        <authorList>
            <person name="Zhou J."/>
            <person name="Wu P."/>
            <person name="Xiong Z."/>
            <person name="Liu N."/>
            <person name="Zhao N."/>
            <person name="Ji M."/>
            <person name="Qiu Y."/>
            <person name="Yang B."/>
        </authorList>
    </citation>
    <scope>NUCLEOTIDE SEQUENCE [LARGE SCALE GENOMIC DNA]</scope>
    <source>
        <strain evidence="1">Ann1</strain>
    </source>
</reference>
<proteinExistence type="predicted"/>
<protein>
    <submittedName>
        <fullName evidence="1">Uncharacterized protein</fullName>
    </submittedName>
</protein>
<name>A0ACC1DI47_9NEOP</name>
<comment type="caution">
    <text evidence="1">The sequence shown here is derived from an EMBL/GenBank/DDBJ whole genome shotgun (WGS) entry which is preliminary data.</text>
</comment>
<gene>
    <name evidence="1" type="ORF">K1T71_001451</name>
</gene>
<accession>A0ACC1DI47</accession>
<dbReference type="EMBL" id="CM034388">
    <property type="protein sequence ID" value="KAJ0183475.1"/>
    <property type="molecule type" value="Genomic_DNA"/>
</dbReference>
<sequence length="398" mass="44294">MADYENNPAVNNLRNYLRIRSVQPNVNYDECISFLKHQAEALGIPVRVYEVIPKKPILIMTWEGLEPDSKSLLLNSHMDVVPVAEKSWTHPPFAADLKDGVIYGRGIQDMKSVAIQYLEAVRNLKNQGVRPRRTIHLSFVPDEEIGGRTGMAEFVKTQAFKDLNVGFALDEGIACASDEYLVFNGERSIWHVNIVCRGQSGHGSLLLPDNCGEKLRYIIDKFMDLRGEAKKKLADNPKLTIGDVTTVNLTKISGGLQNNVVPDKMIASFDLRLDLGIDHQHFDTMIGDWCREAGPNVIYDFDQKDPYVQPTAVDDANAYWAAFKSATDSLNLKLKVCTFPGGTDSRFIRECGIPALGFSPMANTRPALHENDESLPVATFLNGIPIYEKIILSLANVA</sequence>
<keyword evidence="2" id="KW-1185">Reference proteome</keyword>
<dbReference type="Proteomes" id="UP000824533">
    <property type="component" value="Linkage Group LG02"/>
</dbReference>